<evidence type="ECO:0000256" key="1">
    <source>
        <dbReference type="SAM" id="MobiDB-lite"/>
    </source>
</evidence>
<keyword evidence="5" id="KW-1185">Reference proteome</keyword>
<reference evidence="4" key="1">
    <citation type="submission" date="2020-05" db="EMBL/GenBank/DDBJ databases">
        <title>Mycena genomes resolve the evolution of fungal bioluminescence.</title>
        <authorList>
            <person name="Tsai I.J."/>
        </authorList>
    </citation>
    <scope>NUCLEOTIDE SEQUENCE</scope>
    <source>
        <strain evidence="4">CCC161011</strain>
    </source>
</reference>
<organism evidence="4 5">
    <name type="scientific">Mycena venus</name>
    <dbReference type="NCBI Taxonomy" id="2733690"/>
    <lineage>
        <taxon>Eukaryota</taxon>
        <taxon>Fungi</taxon>
        <taxon>Dikarya</taxon>
        <taxon>Basidiomycota</taxon>
        <taxon>Agaricomycotina</taxon>
        <taxon>Agaricomycetes</taxon>
        <taxon>Agaricomycetidae</taxon>
        <taxon>Agaricales</taxon>
        <taxon>Marasmiineae</taxon>
        <taxon>Mycenaceae</taxon>
        <taxon>Mycena</taxon>
    </lineage>
</organism>
<evidence type="ECO:0000313" key="5">
    <source>
        <dbReference type="Proteomes" id="UP000620124"/>
    </source>
</evidence>
<accession>A0A8H6YPN2</accession>
<keyword evidence="3" id="KW-0732">Signal</keyword>
<dbReference type="OrthoDB" id="2997151at2759"/>
<evidence type="ECO:0000256" key="3">
    <source>
        <dbReference type="SAM" id="SignalP"/>
    </source>
</evidence>
<protein>
    <submittedName>
        <fullName evidence="4">Uncharacterized protein</fullName>
    </submittedName>
</protein>
<name>A0A8H6YPN2_9AGAR</name>
<sequence>MRSAAFRSLLCLLFICWRASAVLTNKTIDDTDPVVKYDSYKPNDVPVRCNSTTTCSIPVLDSKGLIAGTLTSVAGEITIPFNGNQGTSVWVFLATTHNIRCTFHIDGKDVGSFHYNVTNQQGNILGYHDTSIPQGPHKLVIISEQGGLTDFDGLIYQTDVSTSSTNISTEVLPSSTDIPTASAHLRRNNAVIIGSVIGGSVFLLALFGMIFLLLRRRSRGWKNLAVEQPFPINEEKETPSPVSSLVDYLRRLEARFRRIEALAPGSRRASSFLSGGTGRSSPPPYSSNAVASAT</sequence>
<evidence type="ECO:0000313" key="4">
    <source>
        <dbReference type="EMBL" id="KAF7362542.1"/>
    </source>
</evidence>
<feature type="signal peptide" evidence="3">
    <location>
        <begin position="1"/>
        <end position="21"/>
    </location>
</feature>
<feature type="chain" id="PRO_5034551280" evidence="3">
    <location>
        <begin position="22"/>
        <end position="294"/>
    </location>
</feature>
<keyword evidence="2" id="KW-1133">Transmembrane helix</keyword>
<feature type="transmembrane region" description="Helical" evidence="2">
    <location>
        <begin position="190"/>
        <end position="214"/>
    </location>
</feature>
<comment type="caution">
    <text evidence="4">The sequence shown here is derived from an EMBL/GenBank/DDBJ whole genome shotgun (WGS) entry which is preliminary data.</text>
</comment>
<dbReference type="Proteomes" id="UP000620124">
    <property type="component" value="Unassembled WGS sequence"/>
</dbReference>
<proteinExistence type="predicted"/>
<dbReference type="AlphaFoldDB" id="A0A8H6YPN2"/>
<evidence type="ECO:0000256" key="2">
    <source>
        <dbReference type="SAM" id="Phobius"/>
    </source>
</evidence>
<feature type="region of interest" description="Disordered" evidence="1">
    <location>
        <begin position="268"/>
        <end position="294"/>
    </location>
</feature>
<keyword evidence="2" id="KW-0812">Transmembrane</keyword>
<gene>
    <name evidence="4" type="ORF">MVEN_00602300</name>
</gene>
<keyword evidence="2" id="KW-0472">Membrane</keyword>
<dbReference type="EMBL" id="JACAZI010000004">
    <property type="protein sequence ID" value="KAF7362542.1"/>
    <property type="molecule type" value="Genomic_DNA"/>
</dbReference>